<evidence type="ECO:0000313" key="2">
    <source>
        <dbReference type="EMBL" id="PVW14334.1"/>
    </source>
</evidence>
<feature type="compositionally biased region" description="Basic residues" evidence="1">
    <location>
        <begin position="126"/>
        <end position="144"/>
    </location>
</feature>
<dbReference type="AlphaFoldDB" id="A0A2U0HZQ2"/>
<feature type="compositionally biased region" description="Basic residues" evidence="1">
    <location>
        <begin position="75"/>
        <end position="85"/>
    </location>
</feature>
<keyword evidence="3" id="KW-1185">Reference proteome</keyword>
<sequence length="144" mass="17032">MKNVLIIYMAILGFSATAQRHEAPKSAPKAELKQNLTAEQKAALRTKKMTLALDLTEKQQKEVKQLFLKEAKARKTVKKDRKNQKKLSATERFERKSQVMDKRIAHKKEMKSILTEAQYTKWERFAKKRMKRRKQKRKDHQNHG</sequence>
<proteinExistence type="predicted"/>
<name>A0A2U0HZQ2_9FLAO</name>
<evidence type="ECO:0000256" key="1">
    <source>
        <dbReference type="SAM" id="MobiDB-lite"/>
    </source>
</evidence>
<dbReference type="RefSeq" id="WP_116694824.1">
    <property type="nucleotide sequence ID" value="NZ_QEHR01000006.1"/>
</dbReference>
<feature type="region of interest" description="Disordered" evidence="1">
    <location>
        <begin position="75"/>
        <end position="99"/>
    </location>
</feature>
<evidence type="ECO:0000313" key="3">
    <source>
        <dbReference type="Proteomes" id="UP000245962"/>
    </source>
</evidence>
<comment type="caution">
    <text evidence="2">The sequence shown here is derived from an EMBL/GenBank/DDBJ whole genome shotgun (WGS) entry which is preliminary data.</text>
</comment>
<organism evidence="2 3">
    <name type="scientific">Marixanthomonas spongiae</name>
    <dbReference type="NCBI Taxonomy" id="2174845"/>
    <lineage>
        <taxon>Bacteria</taxon>
        <taxon>Pseudomonadati</taxon>
        <taxon>Bacteroidota</taxon>
        <taxon>Flavobacteriia</taxon>
        <taxon>Flavobacteriales</taxon>
        <taxon>Flavobacteriaceae</taxon>
        <taxon>Marixanthomonas</taxon>
    </lineage>
</organism>
<evidence type="ECO:0008006" key="4">
    <source>
        <dbReference type="Google" id="ProtNLM"/>
    </source>
</evidence>
<dbReference type="Proteomes" id="UP000245962">
    <property type="component" value="Unassembled WGS sequence"/>
</dbReference>
<feature type="compositionally biased region" description="Basic and acidic residues" evidence="1">
    <location>
        <begin position="88"/>
        <end position="99"/>
    </location>
</feature>
<feature type="region of interest" description="Disordered" evidence="1">
    <location>
        <begin position="124"/>
        <end position="144"/>
    </location>
</feature>
<accession>A0A2U0HZQ2</accession>
<protein>
    <recommendedName>
        <fullName evidence="4">DUF4890 domain-containing protein</fullName>
    </recommendedName>
</protein>
<gene>
    <name evidence="2" type="ORF">DDV96_11080</name>
</gene>
<dbReference type="OrthoDB" id="956918at2"/>
<dbReference type="EMBL" id="QEHR01000006">
    <property type="protein sequence ID" value="PVW14334.1"/>
    <property type="molecule type" value="Genomic_DNA"/>
</dbReference>
<reference evidence="2 3" key="1">
    <citation type="submission" date="2018-04" db="EMBL/GenBank/DDBJ databases">
        <title>Marixanthomonas spongiae HN-E44 sp. nov., isolated from a marine sponge.</title>
        <authorList>
            <person name="Luo L."/>
            <person name="Zhuang L."/>
        </authorList>
    </citation>
    <scope>NUCLEOTIDE SEQUENCE [LARGE SCALE GENOMIC DNA]</scope>
    <source>
        <strain evidence="2 3">HN-E44</strain>
    </source>
</reference>